<reference evidence="1" key="1">
    <citation type="submission" date="2024-10" db="EMBL/GenBank/DDBJ databases">
        <authorList>
            <person name="Lesea H.P."/>
            <person name="Kuehl J.V."/>
            <person name="Chandonia J.-M."/>
        </authorList>
    </citation>
    <scope>NUCLEOTIDE SEQUENCE</scope>
    <source>
        <strain evidence="1">FW102-FHT14D07</strain>
    </source>
</reference>
<dbReference type="RefSeq" id="WP_395120120.1">
    <property type="nucleotide sequence ID" value="NZ_CP170721.1"/>
</dbReference>
<protein>
    <submittedName>
        <fullName evidence="1">Uncharacterized protein</fullName>
    </submittedName>
</protein>
<dbReference type="AlphaFoldDB" id="A0AB74UVA8"/>
<gene>
    <name evidence="1" type="ORF">ACFYG5_00720</name>
</gene>
<evidence type="ECO:0000313" key="1">
    <source>
        <dbReference type="EMBL" id="XIA18694.1"/>
    </source>
</evidence>
<sequence length="179" mass="19942">MLLLALAPPLAAAQTGQMEGENLLMSLPDGFVPAYHNQKGSVAISEMIPSGETLDHWSEIHTMLVLYGGGNLPIDAYVERVGQSFRKDCDMADTVPIASGTENGYKFAFWLQTCSYFDRKKPPETTWFKMINGNDSSYVVQHAVHAEPTTEQTVRWARYFATVKVCDSRIPDRACPHVQ</sequence>
<dbReference type="EMBL" id="CP170721">
    <property type="protein sequence ID" value="XIA18694.1"/>
    <property type="molecule type" value="Genomic_DNA"/>
</dbReference>
<accession>A0AB74UVA8</accession>
<organism evidence="1">
    <name type="scientific">Rhodanobacter sp. FW102-FHT14D07</name>
    <dbReference type="NCBI Taxonomy" id="3351462"/>
    <lineage>
        <taxon>Bacteria</taxon>
        <taxon>Pseudomonadati</taxon>
        <taxon>Pseudomonadota</taxon>
        <taxon>Gammaproteobacteria</taxon>
        <taxon>Lysobacterales</taxon>
        <taxon>Rhodanobacteraceae</taxon>
        <taxon>Rhodanobacter</taxon>
    </lineage>
</organism>
<proteinExistence type="predicted"/>
<name>A0AB74UVA8_9GAMM</name>